<dbReference type="AlphaFoldDB" id="A0AAN9Q5Z4"/>
<sequence length="196" mass="22440">MRTSLVGEEVPTLDPNSWRYNWLGLTLWFILFRILHGGALYVKKSHFAWNPISFLHGLTKAAPDSESNHKLLQGLVKTFPLKPENVHLPLVDPDKCKVTPTANDYHLLHLVNIQLERTRNKSYPIIDTCNSNYDQDKGGSSYIKQILAILNYQSLEKSSTVHDSIEIKDDKLFKIEFLYILHSPILANPDLGIFKD</sequence>
<evidence type="ECO:0000313" key="2">
    <source>
        <dbReference type="EMBL" id="KAK7323421.1"/>
    </source>
</evidence>
<accession>A0AAN9Q5Z4</accession>
<reference evidence="2 3" key="1">
    <citation type="submission" date="2024-01" db="EMBL/GenBank/DDBJ databases">
        <title>The genomes of 5 underutilized Papilionoideae crops provide insights into root nodulation and disease resistanc.</title>
        <authorList>
            <person name="Jiang F."/>
        </authorList>
    </citation>
    <scope>NUCLEOTIDE SEQUENCE [LARGE SCALE GENOMIC DNA]</scope>
    <source>
        <strain evidence="2">LVBAO_FW01</strain>
        <tissue evidence="2">Leaves</tissue>
    </source>
</reference>
<feature type="transmembrane region" description="Helical" evidence="1">
    <location>
        <begin position="20"/>
        <end position="42"/>
    </location>
</feature>
<keyword evidence="1" id="KW-0472">Membrane</keyword>
<protein>
    <submittedName>
        <fullName evidence="2">Uncharacterized protein</fullName>
    </submittedName>
</protein>
<evidence type="ECO:0000256" key="1">
    <source>
        <dbReference type="SAM" id="Phobius"/>
    </source>
</evidence>
<keyword evidence="1" id="KW-0812">Transmembrane</keyword>
<proteinExistence type="predicted"/>
<dbReference type="Proteomes" id="UP001367508">
    <property type="component" value="Unassembled WGS sequence"/>
</dbReference>
<organism evidence="2 3">
    <name type="scientific">Canavalia gladiata</name>
    <name type="common">Sword bean</name>
    <name type="synonym">Dolichos gladiatus</name>
    <dbReference type="NCBI Taxonomy" id="3824"/>
    <lineage>
        <taxon>Eukaryota</taxon>
        <taxon>Viridiplantae</taxon>
        <taxon>Streptophyta</taxon>
        <taxon>Embryophyta</taxon>
        <taxon>Tracheophyta</taxon>
        <taxon>Spermatophyta</taxon>
        <taxon>Magnoliopsida</taxon>
        <taxon>eudicotyledons</taxon>
        <taxon>Gunneridae</taxon>
        <taxon>Pentapetalae</taxon>
        <taxon>rosids</taxon>
        <taxon>fabids</taxon>
        <taxon>Fabales</taxon>
        <taxon>Fabaceae</taxon>
        <taxon>Papilionoideae</taxon>
        <taxon>50 kb inversion clade</taxon>
        <taxon>NPAAA clade</taxon>
        <taxon>indigoferoid/millettioid clade</taxon>
        <taxon>Phaseoleae</taxon>
        <taxon>Canavalia</taxon>
    </lineage>
</organism>
<keyword evidence="1" id="KW-1133">Transmembrane helix</keyword>
<name>A0AAN9Q5Z4_CANGL</name>
<comment type="caution">
    <text evidence="2">The sequence shown here is derived from an EMBL/GenBank/DDBJ whole genome shotgun (WGS) entry which is preliminary data.</text>
</comment>
<keyword evidence="3" id="KW-1185">Reference proteome</keyword>
<dbReference type="EMBL" id="JAYMYQ010000006">
    <property type="protein sequence ID" value="KAK7323421.1"/>
    <property type="molecule type" value="Genomic_DNA"/>
</dbReference>
<gene>
    <name evidence="2" type="ORF">VNO77_26893</name>
</gene>
<evidence type="ECO:0000313" key="3">
    <source>
        <dbReference type="Proteomes" id="UP001367508"/>
    </source>
</evidence>